<protein>
    <submittedName>
        <fullName evidence="3">Alpha/beta hydrolase</fullName>
    </submittedName>
</protein>
<keyword evidence="4" id="KW-1185">Reference proteome</keyword>
<dbReference type="InterPro" id="IPR013094">
    <property type="entry name" value="AB_hydrolase_3"/>
</dbReference>
<sequence>MAINKAMRAALKALSYPDLDVKKTYKMERQVVSLTSKRLVKSPFYKTWDHRVTCGDHEVPVRIFSLPDGLLHPVLLFFHGGGWVTGNIDSYDKVCTDMARLTNHVVVSVDYRLAPEHRFPAGLEDCYAVTREIFLDGALLGTRPEEITLIGDSAGGNLAAAVSLLARDRGEFLPARQILIYPATYNDHSENSPFPSVRENGADYLLTSKRVNDFMELYRNTEEDLQSPYFAPLLAQDFSRQPRTLIITAEYCPLRDEGEAYGLKLLEAGNAVEVHRIRDALHGFLSLPPRFAQVKHTYDIINRFLDEVTPDEILPPVEQT</sequence>
<dbReference type="RefSeq" id="WP_249282039.1">
    <property type="nucleotide sequence ID" value="NZ_JACRST010000002.1"/>
</dbReference>
<dbReference type="EMBL" id="JACRST010000002">
    <property type="protein sequence ID" value="MBC8545889.1"/>
    <property type="molecule type" value="Genomic_DNA"/>
</dbReference>
<dbReference type="Pfam" id="PF07859">
    <property type="entry name" value="Abhydrolase_3"/>
    <property type="match status" value="1"/>
</dbReference>
<proteinExistence type="predicted"/>
<evidence type="ECO:0000313" key="4">
    <source>
        <dbReference type="Proteomes" id="UP000653127"/>
    </source>
</evidence>
<dbReference type="PANTHER" id="PTHR48081">
    <property type="entry name" value="AB HYDROLASE SUPERFAMILY PROTEIN C4A8.06C"/>
    <property type="match status" value="1"/>
</dbReference>
<dbReference type="AlphaFoldDB" id="A0A926DYE7"/>
<evidence type="ECO:0000313" key="3">
    <source>
        <dbReference type="EMBL" id="MBC8545889.1"/>
    </source>
</evidence>
<dbReference type="InterPro" id="IPR029058">
    <property type="entry name" value="AB_hydrolase_fold"/>
</dbReference>
<organism evidence="3 4">
    <name type="scientific">Ligaoa zhengdingensis</name>
    <dbReference type="NCBI Taxonomy" id="2763658"/>
    <lineage>
        <taxon>Bacteria</taxon>
        <taxon>Bacillati</taxon>
        <taxon>Bacillota</taxon>
        <taxon>Clostridia</taxon>
        <taxon>Eubacteriales</taxon>
        <taxon>Oscillospiraceae</taxon>
        <taxon>Ligaoa</taxon>
    </lineage>
</organism>
<dbReference type="Gene3D" id="3.40.50.1820">
    <property type="entry name" value="alpha/beta hydrolase"/>
    <property type="match status" value="1"/>
</dbReference>
<name>A0A926DYE7_9FIRM</name>
<dbReference type="InterPro" id="IPR050300">
    <property type="entry name" value="GDXG_lipolytic_enzyme"/>
</dbReference>
<dbReference type="SUPFAM" id="SSF53474">
    <property type="entry name" value="alpha/beta-Hydrolases"/>
    <property type="match status" value="1"/>
</dbReference>
<keyword evidence="1 3" id="KW-0378">Hydrolase</keyword>
<comment type="caution">
    <text evidence="3">The sequence shown here is derived from an EMBL/GenBank/DDBJ whole genome shotgun (WGS) entry which is preliminary data.</text>
</comment>
<dbReference type="Proteomes" id="UP000653127">
    <property type="component" value="Unassembled WGS sequence"/>
</dbReference>
<gene>
    <name evidence="3" type="ORF">H8711_02905</name>
</gene>
<evidence type="ECO:0000256" key="1">
    <source>
        <dbReference type="ARBA" id="ARBA00022801"/>
    </source>
</evidence>
<dbReference type="PANTHER" id="PTHR48081:SF8">
    <property type="entry name" value="ALPHA_BETA HYDROLASE FOLD-3 DOMAIN-CONTAINING PROTEIN-RELATED"/>
    <property type="match status" value="1"/>
</dbReference>
<feature type="domain" description="Alpha/beta hydrolase fold-3" evidence="2">
    <location>
        <begin position="75"/>
        <end position="285"/>
    </location>
</feature>
<reference evidence="3" key="1">
    <citation type="submission" date="2020-08" db="EMBL/GenBank/DDBJ databases">
        <title>Genome public.</title>
        <authorList>
            <person name="Liu C."/>
            <person name="Sun Q."/>
        </authorList>
    </citation>
    <scope>NUCLEOTIDE SEQUENCE</scope>
    <source>
        <strain evidence="3">NSJ-31</strain>
    </source>
</reference>
<evidence type="ECO:0000259" key="2">
    <source>
        <dbReference type="Pfam" id="PF07859"/>
    </source>
</evidence>
<dbReference type="GO" id="GO:0016787">
    <property type="term" value="F:hydrolase activity"/>
    <property type="evidence" value="ECO:0007669"/>
    <property type="project" value="UniProtKB-KW"/>
</dbReference>
<accession>A0A926DYE7</accession>